<protein>
    <submittedName>
        <fullName evidence="1">Uncharacterized protein</fullName>
    </submittedName>
</protein>
<dbReference type="Proteomes" id="UP001162483">
    <property type="component" value="Unassembled WGS sequence"/>
</dbReference>
<dbReference type="EMBL" id="CATNWA010014152">
    <property type="protein sequence ID" value="CAI9568191.1"/>
    <property type="molecule type" value="Genomic_DNA"/>
</dbReference>
<evidence type="ECO:0000313" key="2">
    <source>
        <dbReference type="Proteomes" id="UP001162483"/>
    </source>
</evidence>
<keyword evidence="2" id="KW-1185">Reference proteome</keyword>
<organism evidence="1 2">
    <name type="scientific">Staurois parvus</name>
    <dbReference type="NCBI Taxonomy" id="386267"/>
    <lineage>
        <taxon>Eukaryota</taxon>
        <taxon>Metazoa</taxon>
        <taxon>Chordata</taxon>
        <taxon>Craniata</taxon>
        <taxon>Vertebrata</taxon>
        <taxon>Euteleostomi</taxon>
        <taxon>Amphibia</taxon>
        <taxon>Batrachia</taxon>
        <taxon>Anura</taxon>
        <taxon>Neobatrachia</taxon>
        <taxon>Ranoidea</taxon>
        <taxon>Ranidae</taxon>
        <taxon>Staurois</taxon>
    </lineage>
</organism>
<comment type="caution">
    <text evidence="1">The sequence shown here is derived from an EMBL/GenBank/DDBJ whole genome shotgun (WGS) entry which is preliminary data.</text>
</comment>
<reference evidence="1" key="1">
    <citation type="submission" date="2023-05" db="EMBL/GenBank/DDBJ databases">
        <authorList>
            <person name="Stuckert A."/>
        </authorList>
    </citation>
    <scope>NUCLEOTIDE SEQUENCE</scope>
</reference>
<accession>A0ABN9D9B3</accession>
<sequence>MGLPPYLPFQQGTNTGADPNFMSGCWNIPIWIEVIYTASLEYTHLD</sequence>
<evidence type="ECO:0000313" key="1">
    <source>
        <dbReference type="EMBL" id="CAI9568191.1"/>
    </source>
</evidence>
<gene>
    <name evidence="1" type="ORF">SPARVUS_LOCUS6661063</name>
</gene>
<name>A0ABN9D9B3_9NEOB</name>
<proteinExistence type="predicted"/>